<dbReference type="InterPro" id="IPR032675">
    <property type="entry name" value="LRR_dom_sf"/>
</dbReference>
<dbReference type="SUPFAM" id="SSF52047">
    <property type="entry name" value="RNI-like"/>
    <property type="match status" value="1"/>
</dbReference>
<keyword evidence="2" id="KW-1185">Reference proteome</keyword>
<evidence type="ECO:0000313" key="2">
    <source>
        <dbReference type="Proteomes" id="UP000794436"/>
    </source>
</evidence>
<sequence>MPSLSALSDALERLVASFLIPIDLRHVLHALPTGNGYRQIRRLSLRHANPNKVVRIAGVFASVETLVIDTQLSNQTSSTMKELPELDAQVSTRFERLTSLRLRGVRLANASALRSLRREMQILELTAVRVPDLAFLASPPFAKLVELRVEDRPPFGLAVDFAVLESLTELGMRRVRYCLLPSSRWLERLSLRLRVLDLHCSHLTE</sequence>
<dbReference type="AlphaFoldDB" id="A0A8K1FJY7"/>
<dbReference type="EMBL" id="SPLM01000037">
    <property type="protein sequence ID" value="TMW65431.1"/>
    <property type="molecule type" value="Genomic_DNA"/>
</dbReference>
<accession>A0A8K1FJY7</accession>
<dbReference type="Proteomes" id="UP000794436">
    <property type="component" value="Unassembled WGS sequence"/>
</dbReference>
<reference evidence="1" key="1">
    <citation type="submission" date="2019-03" db="EMBL/GenBank/DDBJ databases">
        <title>Long read genome sequence of the mycoparasitic Pythium oligandrum ATCC 38472 isolated from sugarbeet rhizosphere.</title>
        <authorList>
            <person name="Gaulin E."/>
        </authorList>
    </citation>
    <scope>NUCLEOTIDE SEQUENCE</scope>
    <source>
        <strain evidence="1">ATCC 38472_TT</strain>
    </source>
</reference>
<comment type="caution">
    <text evidence="1">The sequence shown here is derived from an EMBL/GenBank/DDBJ whole genome shotgun (WGS) entry which is preliminary data.</text>
</comment>
<proteinExistence type="predicted"/>
<name>A0A8K1FJY7_PYTOL</name>
<organism evidence="1 2">
    <name type="scientific">Pythium oligandrum</name>
    <name type="common">Mycoparasitic fungus</name>
    <dbReference type="NCBI Taxonomy" id="41045"/>
    <lineage>
        <taxon>Eukaryota</taxon>
        <taxon>Sar</taxon>
        <taxon>Stramenopiles</taxon>
        <taxon>Oomycota</taxon>
        <taxon>Peronosporomycetes</taxon>
        <taxon>Pythiales</taxon>
        <taxon>Pythiaceae</taxon>
        <taxon>Pythium</taxon>
    </lineage>
</organism>
<dbReference type="Gene3D" id="3.80.10.10">
    <property type="entry name" value="Ribonuclease Inhibitor"/>
    <property type="match status" value="1"/>
</dbReference>
<protein>
    <submittedName>
        <fullName evidence="1">Uncharacterized protein</fullName>
    </submittedName>
</protein>
<gene>
    <name evidence="1" type="ORF">Poli38472_008073</name>
</gene>
<evidence type="ECO:0000313" key="1">
    <source>
        <dbReference type="EMBL" id="TMW65431.1"/>
    </source>
</evidence>